<evidence type="ECO:0000313" key="2">
    <source>
        <dbReference type="EMBL" id="GBP05726.1"/>
    </source>
</evidence>
<dbReference type="EMBL" id="BGZK01000019">
    <property type="protein sequence ID" value="GBP05726.1"/>
    <property type="molecule type" value="Genomic_DNA"/>
</dbReference>
<sequence>MERLDCTAKTSAVEQEGAVLRRCRLNVFFFWFDAQQVEIFTDERYPSTYVSCQQGTSSEIADNHIHQGARSVKTTNTTSLDRPLSCNGQRATKTLLRQPQITTDRHACQMSQTNHHQHYPSSYRQASNNGDL</sequence>
<protein>
    <submittedName>
        <fullName evidence="2">Uncharacterized protein</fullName>
    </submittedName>
</protein>
<dbReference type="OrthoDB" id="16464at2759"/>
<gene>
    <name evidence="2" type="ORF">EVAR_5063_1</name>
</gene>
<dbReference type="Proteomes" id="UP000299102">
    <property type="component" value="Unassembled WGS sequence"/>
</dbReference>
<accession>A0A4C1SUV9</accession>
<proteinExistence type="predicted"/>
<evidence type="ECO:0000313" key="3">
    <source>
        <dbReference type="Proteomes" id="UP000299102"/>
    </source>
</evidence>
<feature type="compositionally biased region" description="Polar residues" evidence="1">
    <location>
        <begin position="109"/>
        <end position="132"/>
    </location>
</feature>
<name>A0A4C1SUV9_EUMVA</name>
<organism evidence="2 3">
    <name type="scientific">Eumeta variegata</name>
    <name type="common">Bagworm moth</name>
    <name type="synonym">Eumeta japonica</name>
    <dbReference type="NCBI Taxonomy" id="151549"/>
    <lineage>
        <taxon>Eukaryota</taxon>
        <taxon>Metazoa</taxon>
        <taxon>Ecdysozoa</taxon>
        <taxon>Arthropoda</taxon>
        <taxon>Hexapoda</taxon>
        <taxon>Insecta</taxon>
        <taxon>Pterygota</taxon>
        <taxon>Neoptera</taxon>
        <taxon>Endopterygota</taxon>
        <taxon>Lepidoptera</taxon>
        <taxon>Glossata</taxon>
        <taxon>Ditrysia</taxon>
        <taxon>Tineoidea</taxon>
        <taxon>Psychidae</taxon>
        <taxon>Oiketicinae</taxon>
        <taxon>Eumeta</taxon>
    </lineage>
</organism>
<keyword evidence="3" id="KW-1185">Reference proteome</keyword>
<dbReference type="AlphaFoldDB" id="A0A4C1SUV9"/>
<feature type="region of interest" description="Disordered" evidence="1">
    <location>
        <begin position="108"/>
        <end position="132"/>
    </location>
</feature>
<evidence type="ECO:0000256" key="1">
    <source>
        <dbReference type="SAM" id="MobiDB-lite"/>
    </source>
</evidence>
<reference evidence="2 3" key="1">
    <citation type="journal article" date="2019" name="Commun. Biol.">
        <title>The bagworm genome reveals a unique fibroin gene that provides high tensile strength.</title>
        <authorList>
            <person name="Kono N."/>
            <person name="Nakamura H."/>
            <person name="Ohtoshi R."/>
            <person name="Tomita M."/>
            <person name="Numata K."/>
            <person name="Arakawa K."/>
        </authorList>
    </citation>
    <scope>NUCLEOTIDE SEQUENCE [LARGE SCALE GENOMIC DNA]</scope>
</reference>
<comment type="caution">
    <text evidence="2">The sequence shown here is derived from an EMBL/GenBank/DDBJ whole genome shotgun (WGS) entry which is preliminary data.</text>
</comment>